<evidence type="ECO:0000259" key="2">
    <source>
        <dbReference type="Pfam" id="PF13649"/>
    </source>
</evidence>
<protein>
    <submittedName>
        <fullName evidence="3">Class I SAM-dependent methyltransferase</fullName>
    </submittedName>
</protein>
<proteinExistence type="predicted"/>
<dbReference type="GO" id="GO:0008168">
    <property type="term" value="F:methyltransferase activity"/>
    <property type="evidence" value="ECO:0007669"/>
    <property type="project" value="UniProtKB-KW"/>
</dbReference>
<dbReference type="EMBL" id="JBHSBA010000005">
    <property type="protein sequence ID" value="MFC4125580.1"/>
    <property type="molecule type" value="Genomic_DNA"/>
</dbReference>
<dbReference type="RefSeq" id="WP_378549872.1">
    <property type="nucleotide sequence ID" value="NZ_JBHSBA010000005.1"/>
</dbReference>
<keyword evidence="4" id="KW-1185">Reference proteome</keyword>
<dbReference type="Pfam" id="PF13649">
    <property type="entry name" value="Methyltransf_25"/>
    <property type="match status" value="1"/>
</dbReference>
<feature type="domain" description="Methyltransferase" evidence="2">
    <location>
        <begin position="46"/>
        <end position="136"/>
    </location>
</feature>
<evidence type="ECO:0000256" key="1">
    <source>
        <dbReference type="ARBA" id="ARBA00022679"/>
    </source>
</evidence>
<dbReference type="GO" id="GO:0032259">
    <property type="term" value="P:methylation"/>
    <property type="evidence" value="ECO:0007669"/>
    <property type="project" value="UniProtKB-KW"/>
</dbReference>
<comment type="caution">
    <text evidence="3">The sequence shown here is derived from an EMBL/GenBank/DDBJ whole genome shotgun (WGS) entry which is preliminary data.</text>
</comment>
<dbReference type="InterPro" id="IPR029063">
    <property type="entry name" value="SAM-dependent_MTases_sf"/>
</dbReference>
<keyword evidence="1" id="KW-0808">Transferase</keyword>
<keyword evidence="3" id="KW-0489">Methyltransferase</keyword>
<dbReference type="Gene3D" id="3.40.50.150">
    <property type="entry name" value="Vaccinia Virus protein VP39"/>
    <property type="match status" value="1"/>
</dbReference>
<reference evidence="4" key="1">
    <citation type="journal article" date="2019" name="Int. J. Syst. Evol. Microbiol.">
        <title>The Global Catalogue of Microorganisms (GCM) 10K type strain sequencing project: providing services to taxonomists for standard genome sequencing and annotation.</title>
        <authorList>
            <consortium name="The Broad Institute Genomics Platform"/>
            <consortium name="The Broad Institute Genome Sequencing Center for Infectious Disease"/>
            <person name="Wu L."/>
            <person name="Ma J."/>
        </authorList>
    </citation>
    <scope>NUCLEOTIDE SEQUENCE [LARGE SCALE GENOMIC DNA]</scope>
    <source>
        <strain evidence="4">CGMCC 4.7204</strain>
    </source>
</reference>
<dbReference type="CDD" id="cd02440">
    <property type="entry name" value="AdoMet_MTases"/>
    <property type="match status" value="1"/>
</dbReference>
<organism evidence="3 4">
    <name type="scientific">Nocardia rhizosphaerae</name>
    <dbReference type="NCBI Taxonomy" id="1691571"/>
    <lineage>
        <taxon>Bacteria</taxon>
        <taxon>Bacillati</taxon>
        <taxon>Actinomycetota</taxon>
        <taxon>Actinomycetes</taxon>
        <taxon>Mycobacteriales</taxon>
        <taxon>Nocardiaceae</taxon>
        <taxon>Nocardia</taxon>
    </lineage>
</organism>
<accession>A0ABV8L4C4</accession>
<name>A0ABV8L4C4_9NOCA</name>
<evidence type="ECO:0000313" key="3">
    <source>
        <dbReference type="EMBL" id="MFC4125580.1"/>
    </source>
</evidence>
<dbReference type="PANTHER" id="PTHR43861">
    <property type="entry name" value="TRANS-ACONITATE 2-METHYLTRANSFERASE-RELATED"/>
    <property type="match status" value="1"/>
</dbReference>
<dbReference type="SUPFAM" id="SSF53335">
    <property type="entry name" value="S-adenosyl-L-methionine-dependent methyltransferases"/>
    <property type="match status" value="1"/>
</dbReference>
<gene>
    <name evidence="3" type="ORF">ACFOW8_11625</name>
</gene>
<sequence length="203" mass="22244">MPDSTVRSAYRAVNQRYIELFGSPADLAPDDTAFVLRHLTEATGPVLDLGCGPGHFTEVLHRAGVRATGIDLVPEFVDHARSRYPHLEFRVGSLRAIDRPNASVGGLLAWFSLIHFTPDELSGVLAELGRVLVPGGRLVLGFFDSDEREEKFEHKVTAAYRWPVARLSERLGAVGLTVAEYARRPGDGDVRPYAVLAAGREPE</sequence>
<evidence type="ECO:0000313" key="4">
    <source>
        <dbReference type="Proteomes" id="UP001595767"/>
    </source>
</evidence>
<dbReference type="InterPro" id="IPR041698">
    <property type="entry name" value="Methyltransf_25"/>
</dbReference>
<dbReference type="Proteomes" id="UP001595767">
    <property type="component" value="Unassembled WGS sequence"/>
</dbReference>